<accession>A0A1H1YK55</accession>
<dbReference type="Proteomes" id="UP000243207">
    <property type="component" value="Chromosome I"/>
</dbReference>
<dbReference type="EMBL" id="LT629736">
    <property type="protein sequence ID" value="SDT21715.1"/>
    <property type="molecule type" value="Genomic_DNA"/>
</dbReference>
<dbReference type="OrthoDB" id="8897581at2"/>
<dbReference type="SUPFAM" id="SSF52833">
    <property type="entry name" value="Thioredoxin-like"/>
    <property type="match status" value="1"/>
</dbReference>
<sequence length="186" mass="20593">MTTGKGTIWRAVLTAALLVVWLAGLVWAFWWYEGRYVRAFDRPALFDGVSVEPPFPAGQVQVVHVWQSGCPCNAGHERYVAEMTERFTAEGVKFARAGSASNENMDSPFKELPYWPIPSEWADWPGAPSIAIWDASGRLAYVGPYSDGMHCNSQSSFVEPVIRTLLSGRSVNITSQDTVSCLCELQ</sequence>
<dbReference type="InterPro" id="IPR036249">
    <property type="entry name" value="Thioredoxin-like_sf"/>
</dbReference>
<dbReference type="RefSeq" id="WP_093396755.1">
    <property type="nucleotide sequence ID" value="NZ_LT629736.1"/>
</dbReference>
<gene>
    <name evidence="3" type="ORF">SAMN05216421_3181</name>
</gene>
<dbReference type="Pfam" id="PF20029">
    <property type="entry name" value="DUF6436"/>
    <property type="match status" value="1"/>
</dbReference>
<dbReference type="STRING" id="487184.SAMN05216421_3181"/>
<name>A0A1H1YK55_9GAMM</name>
<dbReference type="Gene3D" id="3.40.30.10">
    <property type="entry name" value="Glutaredoxin"/>
    <property type="match status" value="1"/>
</dbReference>
<dbReference type="InterPro" id="IPR045494">
    <property type="entry name" value="DUF6436"/>
</dbReference>
<keyword evidence="4" id="KW-1185">Reference proteome</keyword>
<feature type="domain" description="DUF6436" evidence="2">
    <location>
        <begin position="52"/>
        <end position="184"/>
    </location>
</feature>
<feature type="transmembrane region" description="Helical" evidence="1">
    <location>
        <begin position="12"/>
        <end position="32"/>
    </location>
</feature>
<protein>
    <recommendedName>
        <fullName evidence="2">DUF6436 domain-containing protein</fullName>
    </recommendedName>
</protein>
<organism evidence="3 4">
    <name type="scientific">Halopseudomonas xinjiangensis</name>
    <dbReference type="NCBI Taxonomy" id="487184"/>
    <lineage>
        <taxon>Bacteria</taxon>
        <taxon>Pseudomonadati</taxon>
        <taxon>Pseudomonadota</taxon>
        <taxon>Gammaproteobacteria</taxon>
        <taxon>Pseudomonadales</taxon>
        <taxon>Pseudomonadaceae</taxon>
        <taxon>Halopseudomonas</taxon>
    </lineage>
</organism>
<evidence type="ECO:0000256" key="1">
    <source>
        <dbReference type="SAM" id="Phobius"/>
    </source>
</evidence>
<keyword evidence="1" id="KW-0812">Transmembrane</keyword>
<evidence type="ECO:0000313" key="3">
    <source>
        <dbReference type="EMBL" id="SDT21715.1"/>
    </source>
</evidence>
<evidence type="ECO:0000259" key="2">
    <source>
        <dbReference type="Pfam" id="PF20029"/>
    </source>
</evidence>
<dbReference type="AlphaFoldDB" id="A0A1H1YK55"/>
<reference evidence="4" key="1">
    <citation type="submission" date="2016-10" db="EMBL/GenBank/DDBJ databases">
        <authorList>
            <person name="Varghese N."/>
            <person name="Submissions S."/>
        </authorList>
    </citation>
    <scope>NUCLEOTIDE SEQUENCE [LARGE SCALE GENOMIC DNA]</scope>
    <source>
        <strain evidence="4">NRRL B-51270</strain>
    </source>
</reference>
<keyword evidence="1" id="KW-0472">Membrane</keyword>
<evidence type="ECO:0000313" key="4">
    <source>
        <dbReference type="Proteomes" id="UP000243207"/>
    </source>
</evidence>
<proteinExistence type="predicted"/>
<keyword evidence="1" id="KW-1133">Transmembrane helix</keyword>